<dbReference type="EMBL" id="CADCTL010000030">
    <property type="protein sequence ID" value="CAA9216675.1"/>
    <property type="molecule type" value="Genomic_DNA"/>
</dbReference>
<keyword evidence="6" id="KW-0479">Metal-binding</keyword>
<reference evidence="12" key="1">
    <citation type="submission" date="2020-02" db="EMBL/GenBank/DDBJ databases">
        <authorList>
            <person name="Meier V. D."/>
        </authorList>
    </citation>
    <scope>NUCLEOTIDE SEQUENCE</scope>
    <source>
        <strain evidence="12">AVDCRST_MAG04</strain>
    </source>
</reference>
<feature type="domain" description="FAD/NAD(P)-binding" evidence="11">
    <location>
        <begin position="399"/>
        <end position="631"/>
    </location>
</feature>
<dbReference type="InterPro" id="IPR036188">
    <property type="entry name" value="FAD/NAD-bd_sf"/>
</dbReference>
<evidence type="ECO:0000259" key="10">
    <source>
        <dbReference type="Pfam" id="PF00724"/>
    </source>
</evidence>
<keyword evidence="5" id="KW-0288">FMN</keyword>
<dbReference type="SUPFAM" id="SSF51395">
    <property type="entry name" value="FMN-linked oxidoreductases"/>
    <property type="match status" value="1"/>
</dbReference>
<dbReference type="AlphaFoldDB" id="A0A6J4H8K5"/>
<keyword evidence="8" id="KW-0408">Iron</keyword>
<dbReference type="PRINTS" id="PR00368">
    <property type="entry name" value="FADPNR"/>
</dbReference>
<name>A0A6J4H8K5_9PROT</name>
<evidence type="ECO:0000259" key="11">
    <source>
        <dbReference type="Pfam" id="PF07992"/>
    </source>
</evidence>
<evidence type="ECO:0000256" key="1">
    <source>
        <dbReference type="ARBA" id="ARBA00001917"/>
    </source>
</evidence>
<evidence type="ECO:0000256" key="2">
    <source>
        <dbReference type="ARBA" id="ARBA00001966"/>
    </source>
</evidence>
<dbReference type="Gene3D" id="3.40.50.720">
    <property type="entry name" value="NAD(P)-binding Rossmann-like Domain"/>
    <property type="match status" value="1"/>
</dbReference>
<dbReference type="CDD" id="cd02803">
    <property type="entry name" value="OYE_like_FMN_family"/>
    <property type="match status" value="1"/>
</dbReference>
<evidence type="ECO:0000256" key="7">
    <source>
        <dbReference type="ARBA" id="ARBA00023002"/>
    </source>
</evidence>
<evidence type="ECO:0000313" key="12">
    <source>
        <dbReference type="EMBL" id="CAA9216675.1"/>
    </source>
</evidence>
<accession>A0A6J4H8K5</accession>
<evidence type="ECO:0000256" key="4">
    <source>
        <dbReference type="ARBA" id="ARBA00022630"/>
    </source>
</evidence>
<dbReference type="Gene3D" id="3.50.50.60">
    <property type="entry name" value="FAD/NAD(P)-binding domain"/>
    <property type="match status" value="1"/>
</dbReference>
<comment type="cofactor">
    <cofactor evidence="2">
        <name>[4Fe-4S] cluster</name>
        <dbReference type="ChEBI" id="CHEBI:49883"/>
    </cofactor>
</comment>
<dbReference type="GO" id="GO:0016491">
    <property type="term" value="F:oxidoreductase activity"/>
    <property type="evidence" value="ECO:0007669"/>
    <property type="project" value="UniProtKB-KW"/>
</dbReference>
<dbReference type="GO" id="GO:0010181">
    <property type="term" value="F:FMN binding"/>
    <property type="evidence" value="ECO:0007669"/>
    <property type="project" value="InterPro"/>
</dbReference>
<evidence type="ECO:0000256" key="8">
    <source>
        <dbReference type="ARBA" id="ARBA00023004"/>
    </source>
</evidence>
<evidence type="ECO:0000256" key="6">
    <source>
        <dbReference type="ARBA" id="ARBA00022723"/>
    </source>
</evidence>
<dbReference type="Gene3D" id="3.20.20.70">
    <property type="entry name" value="Aldolase class I"/>
    <property type="match status" value="1"/>
</dbReference>
<protein>
    <submittedName>
        <fullName evidence="12">Uncharacterized protein</fullName>
    </submittedName>
</protein>
<dbReference type="Pfam" id="PF07992">
    <property type="entry name" value="Pyr_redox_2"/>
    <property type="match status" value="1"/>
</dbReference>
<organism evidence="12">
    <name type="scientific">uncultured Acetobacteraceae bacterium</name>
    <dbReference type="NCBI Taxonomy" id="169975"/>
    <lineage>
        <taxon>Bacteria</taxon>
        <taxon>Pseudomonadati</taxon>
        <taxon>Pseudomonadota</taxon>
        <taxon>Alphaproteobacteria</taxon>
        <taxon>Acetobacterales</taxon>
        <taxon>Acetobacteraceae</taxon>
        <taxon>environmental samples</taxon>
    </lineage>
</organism>
<keyword evidence="9" id="KW-0411">Iron-sulfur</keyword>
<dbReference type="InterPro" id="IPR051793">
    <property type="entry name" value="NADH:flavin_oxidoreductase"/>
</dbReference>
<dbReference type="InterPro" id="IPR013785">
    <property type="entry name" value="Aldolase_TIM"/>
</dbReference>
<dbReference type="GO" id="GO:0051536">
    <property type="term" value="F:iron-sulfur cluster binding"/>
    <property type="evidence" value="ECO:0007669"/>
    <property type="project" value="UniProtKB-KW"/>
</dbReference>
<dbReference type="PANTHER" id="PTHR42917:SF2">
    <property type="entry name" value="2,4-DIENOYL-COA REDUCTASE [(2E)-ENOYL-COA-PRODUCING]"/>
    <property type="match status" value="1"/>
</dbReference>
<dbReference type="InterPro" id="IPR001155">
    <property type="entry name" value="OxRdtase_FMN_N"/>
</dbReference>
<dbReference type="SUPFAM" id="SSF51905">
    <property type="entry name" value="FAD/NAD(P)-binding domain"/>
    <property type="match status" value="1"/>
</dbReference>
<dbReference type="PRINTS" id="PR00411">
    <property type="entry name" value="PNDRDTASEI"/>
</dbReference>
<dbReference type="PANTHER" id="PTHR42917">
    <property type="entry name" value="2,4-DIENOYL-COA REDUCTASE"/>
    <property type="match status" value="1"/>
</dbReference>
<feature type="domain" description="NADH:flavin oxidoreductase/NADH oxidase N-terminal" evidence="10">
    <location>
        <begin position="13"/>
        <end position="338"/>
    </location>
</feature>
<comment type="cofactor">
    <cofactor evidence="1">
        <name>FMN</name>
        <dbReference type="ChEBI" id="CHEBI:58210"/>
    </cofactor>
</comment>
<keyword evidence="7" id="KW-0560">Oxidoreductase</keyword>
<gene>
    <name evidence="12" type="ORF">AVDCRST_MAG04-417</name>
</gene>
<evidence type="ECO:0000256" key="5">
    <source>
        <dbReference type="ARBA" id="ARBA00022643"/>
    </source>
</evidence>
<evidence type="ECO:0000256" key="9">
    <source>
        <dbReference type="ARBA" id="ARBA00023014"/>
    </source>
</evidence>
<keyword evidence="4" id="KW-0285">Flavoprotein</keyword>
<comment type="similarity">
    <text evidence="3">In the N-terminal section; belongs to the NADH:flavin oxidoreductase/NADH oxidase family.</text>
</comment>
<evidence type="ECO:0000256" key="3">
    <source>
        <dbReference type="ARBA" id="ARBA00011048"/>
    </source>
</evidence>
<dbReference type="Pfam" id="PF00724">
    <property type="entry name" value="Oxidored_FMN"/>
    <property type="match status" value="1"/>
</dbReference>
<dbReference type="InterPro" id="IPR023753">
    <property type="entry name" value="FAD/NAD-binding_dom"/>
</dbReference>
<proteinExistence type="inferred from homology"/>
<dbReference type="GO" id="GO:0046872">
    <property type="term" value="F:metal ion binding"/>
    <property type="evidence" value="ECO:0007669"/>
    <property type="project" value="UniProtKB-KW"/>
</dbReference>
<sequence>MVDGPVRPRLIGQPGTIGPLKLKNRLIMAPMGTNFGTSDGLSTERDRHYYALRAEGGVAAIVTEAMAVSEGGRAHNNSLWIYHDRFIPGLARLVEAIKRHDCLTVGQLNHRGALLRRMVLNMEPVGPSPWRNPNTGDEVRALDKEEIRAIQRDFVAAARRLWQAGYDAVELHAANGYLFHQFLTPRINRRGDEYGGPIGNRARLLLETVHRVRDALPDFPLWVRISCTEYRDDGYPVEDMVALGRMLEAAGVTALDLSGGTNESPELSRFCIQPPSMPRRALEPHARPIKEAVSIPTIIAGRILSPEDAEGVLAAGSADYVSLGRALFADAYWPRKAFGELETPIRGCISCNVCFERLTLERDVSCVANPMLGTEFEELALAEPQAAGAHGWRKPEPRRVLVLGAGVGGIEAARLAAARGHSVEVWEKADRPGGQMHLAVAAPDKEEVRPVWTYRWEQLQALGVPVRCGVNVTASTIRDFRPDHVVVATGARPRPLAIAGAEPVQAWDVIARPDLVAEGARVVVIGGGIVGLEVADMLALRGCRITVLEASPVLAQSMARNNRIDLLLRLEAAGVRFRTDARVDRLDGERRLHFTADGEPQTVEGLQHVIAAVGAVPNRDVLPDVEAAGAPYTLVGDANLPGDFLSVLRDASMAGLAVGLPLTPPG</sequence>